<organism evidence="2 3">
    <name type="scientific">Spirosoma agri</name>
    <dbReference type="NCBI Taxonomy" id="1987381"/>
    <lineage>
        <taxon>Bacteria</taxon>
        <taxon>Pseudomonadati</taxon>
        <taxon>Bacteroidota</taxon>
        <taxon>Cytophagia</taxon>
        <taxon>Cytophagales</taxon>
        <taxon>Cytophagaceae</taxon>
        <taxon>Spirosoma</taxon>
    </lineage>
</organism>
<keyword evidence="3" id="KW-1185">Reference proteome</keyword>
<dbReference type="Proteomes" id="UP000477386">
    <property type="component" value="Unassembled WGS sequence"/>
</dbReference>
<name>A0A6M0ITG4_9BACT</name>
<comment type="caution">
    <text evidence="2">The sequence shown here is derived from an EMBL/GenBank/DDBJ whole genome shotgun (WGS) entry which is preliminary data.</text>
</comment>
<reference evidence="2 3" key="1">
    <citation type="submission" date="2020-02" db="EMBL/GenBank/DDBJ databases">
        <title>Draft genome sequence of two Spirosoma agri KCTC 52727 and Spirosoma terrae KCTC 52035.</title>
        <authorList>
            <person name="Rojas J."/>
            <person name="Ambika Manirajan B."/>
            <person name="Ratering S."/>
            <person name="Suarez C."/>
            <person name="Schnell S."/>
        </authorList>
    </citation>
    <scope>NUCLEOTIDE SEQUENCE [LARGE SCALE GENOMIC DNA]</scope>
    <source>
        <strain evidence="2 3">KCTC 52727</strain>
    </source>
</reference>
<feature type="signal peptide" evidence="1">
    <location>
        <begin position="1"/>
        <end position="21"/>
    </location>
</feature>
<feature type="chain" id="PRO_5026776512" evidence="1">
    <location>
        <begin position="22"/>
        <end position="134"/>
    </location>
</feature>
<evidence type="ECO:0000256" key="1">
    <source>
        <dbReference type="SAM" id="SignalP"/>
    </source>
</evidence>
<keyword evidence="1" id="KW-0732">Signal</keyword>
<dbReference type="EMBL" id="JAAGNZ010000014">
    <property type="protein sequence ID" value="NEU70951.1"/>
    <property type="molecule type" value="Genomic_DNA"/>
</dbReference>
<proteinExistence type="predicted"/>
<gene>
    <name evidence="2" type="ORF">GK091_29095</name>
</gene>
<sequence length="134" mass="15274">MNPIFFFLVGLVLLFSKGAQAQNCRILYVGNDLEKPDLGDSIRYISASEAAGVLKVYYKDGRKRKIKSATVWGYTDNRHHNYRFYKGKTYKVVAIGETVKYEREEQRSVGKPVYVGNFTVNYHSTGLDGEVFSD</sequence>
<evidence type="ECO:0000313" key="3">
    <source>
        <dbReference type="Proteomes" id="UP000477386"/>
    </source>
</evidence>
<evidence type="ECO:0000313" key="2">
    <source>
        <dbReference type="EMBL" id="NEU70951.1"/>
    </source>
</evidence>
<accession>A0A6M0ITG4</accession>
<dbReference type="RefSeq" id="WP_164044264.1">
    <property type="nucleotide sequence ID" value="NZ_JAAGNZ010000014.1"/>
</dbReference>
<protein>
    <submittedName>
        <fullName evidence="2">Uncharacterized protein</fullName>
    </submittedName>
</protein>
<dbReference type="AlphaFoldDB" id="A0A6M0ITG4"/>